<dbReference type="RefSeq" id="WP_092562695.1">
    <property type="nucleotide sequence ID" value="NZ_FOYZ01000014.1"/>
</dbReference>
<dbReference type="Gene3D" id="3.40.50.10490">
    <property type="entry name" value="Glucose-6-phosphate isomerase like protein, domain 1"/>
    <property type="match status" value="1"/>
</dbReference>
<evidence type="ECO:0000313" key="2">
    <source>
        <dbReference type="EMBL" id="SFR99074.1"/>
    </source>
</evidence>
<dbReference type="OrthoDB" id="9781311at2"/>
<dbReference type="InterPro" id="IPR046348">
    <property type="entry name" value="SIS_dom_sf"/>
</dbReference>
<dbReference type="CDD" id="cd05006">
    <property type="entry name" value="SIS_GmhA"/>
    <property type="match status" value="1"/>
</dbReference>
<dbReference type="GO" id="GO:0016853">
    <property type="term" value="F:isomerase activity"/>
    <property type="evidence" value="ECO:0007669"/>
    <property type="project" value="UniProtKB-KW"/>
</dbReference>
<evidence type="ECO:0000259" key="1">
    <source>
        <dbReference type="PROSITE" id="PS51464"/>
    </source>
</evidence>
<keyword evidence="3" id="KW-1185">Reference proteome</keyword>
<evidence type="ECO:0000313" key="3">
    <source>
        <dbReference type="Proteomes" id="UP000199659"/>
    </source>
</evidence>
<dbReference type="PROSITE" id="PS51464">
    <property type="entry name" value="SIS"/>
    <property type="match status" value="1"/>
</dbReference>
<dbReference type="PANTHER" id="PTHR30390">
    <property type="entry name" value="SEDOHEPTULOSE 7-PHOSPHATE ISOMERASE / DNAA INITIATOR-ASSOCIATING FACTOR FOR REPLICATION INITIATION"/>
    <property type="match status" value="1"/>
</dbReference>
<proteinExistence type="predicted"/>
<dbReference type="InterPro" id="IPR001347">
    <property type="entry name" value="SIS_dom"/>
</dbReference>
<dbReference type="PANTHER" id="PTHR30390:SF8">
    <property type="entry name" value="SUGAR ISOMERASE (SIS)"/>
    <property type="match status" value="1"/>
</dbReference>
<dbReference type="GO" id="GO:1901135">
    <property type="term" value="P:carbohydrate derivative metabolic process"/>
    <property type="evidence" value="ECO:0007669"/>
    <property type="project" value="InterPro"/>
</dbReference>
<dbReference type="STRING" id="37658.SAMN05661086_03091"/>
<dbReference type="AlphaFoldDB" id="A0A1I6L6M8"/>
<name>A0A1I6L6M8_9FIRM</name>
<keyword evidence="2" id="KW-0413">Isomerase</keyword>
<dbReference type="EMBL" id="FOYZ01000014">
    <property type="protein sequence ID" value="SFR99074.1"/>
    <property type="molecule type" value="Genomic_DNA"/>
</dbReference>
<sequence length="195" mass="21445">MVLNEKIYELNRIVYHIDKDKINAISNILIKGIEQGGTIFFCGNGGSGATANMFDELILKMNQELEELGVAKKVKSFSLNASTVHMSEIITNQSYEYIFCQPLLYSGTDKDMLIAISGSGNSQNVVEAITTAKQLCMQTIGLTGMSGGKISQLVDEGIIADSQNMQQIENVHSIILHMILTKVKNQLIISDNRKV</sequence>
<gene>
    <name evidence="2" type="ORF">SAMN05661086_03091</name>
</gene>
<dbReference type="Proteomes" id="UP000199659">
    <property type="component" value="Unassembled WGS sequence"/>
</dbReference>
<dbReference type="InterPro" id="IPR050099">
    <property type="entry name" value="SIS_GmhA/DiaA_subfam"/>
</dbReference>
<reference evidence="2 3" key="1">
    <citation type="submission" date="2016-10" db="EMBL/GenBank/DDBJ databases">
        <authorList>
            <person name="de Groot N.N."/>
        </authorList>
    </citation>
    <scope>NUCLEOTIDE SEQUENCE [LARGE SCALE GENOMIC DNA]</scope>
    <source>
        <strain evidence="2 3">743A</strain>
    </source>
</reference>
<organism evidence="2 3">
    <name type="scientific">Anaeromicropila populeti</name>
    <dbReference type="NCBI Taxonomy" id="37658"/>
    <lineage>
        <taxon>Bacteria</taxon>
        <taxon>Bacillati</taxon>
        <taxon>Bacillota</taxon>
        <taxon>Clostridia</taxon>
        <taxon>Lachnospirales</taxon>
        <taxon>Lachnospiraceae</taxon>
        <taxon>Anaeromicropila</taxon>
    </lineage>
</organism>
<dbReference type="GO" id="GO:0097367">
    <property type="term" value="F:carbohydrate derivative binding"/>
    <property type="evidence" value="ECO:0007669"/>
    <property type="project" value="InterPro"/>
</dbReference>
<feature type="domain" description="SIS" evidence="1">
    <location>
        <begin position="29"/>
        <end position="189"/>
    </location>
</feature>
<accession>A0A1I6L6M8</accession>
<dbReference type="InterPro" id="IPR035461">
    <property type="entry name" value="GmhA/DiaA"/>
</dbReference>
<dbReference type="Pfam" id="PF13580">
    <property type="entry name" value="SIS_2"/>
    <property type="match status" value="1"/>
</dbReference>
<dbReference type="SUPFAM" id="SSF53697">
    <property type="entry name" value="SIS domain"/>
    <property type="match status" value="1"/>
</dbReference>
<protein>
    <submittedName>
        <fullName evidence="2">D-sedoheptulose 7-phosphate isomerase</fullName>
    </submittedName>
</protein>